<dbReference type="PANTHER" id="PTHR34365:SF7">
    <property type="entry name" value="GLYCINE-RICH DOMAIN-CONTAINING PROTEIN 1"/>
    <property type="match status" value="1"/>
</dbReference>
<dbReference type="InterPro" id="IPR009836">
    <property type="entry name" value="GRDP-like"/>
</dbReference>
<evidence type="ECO:0000313" key="1">
    <source>
        <dbReference type="Proteomes" id="UP000887565"/>
    </source>
</evidence>
<dbReference type="Proteomes" id="UP000887565">
    <property type="component" value="Unplaced"/>
</dbReference>
<reference evidence="2" key="1">
    <citation type="submission" date="2022-11" db="UniProtKB">
        <authorList>
            <consortium name="WormBaseParasite"/>
        </authorList>
    </citation>
    <scope>IDENTIFICATION</scope>
</reference>
<evidence type="ECO:0000313" key="2">
    <source>
        <dbReference type="WBParaSite" id="nRc.2.0.1.t42275-RA"/>
    </source>
</evidence>
<proteinExistence type="predicted"/>
<dbReference type="Pfam" id="PF07173">
    <property type="entry name" value="GRDP-like"/>
    <property type="match status" value="1"/>
</dbReference>
<dbReference type="AlphaFoldDB" id="A0A915KTM4"/>
<dbReference type="OMA" id="IDLIWHC"/>
<organism evidence="1 2">
    <name type="scientific">Romanomermis culicivorax</name>
    <name type="common">Nematode worm</name>
    <dbReference type="NCBI Taxonomy" id="13658"/>
    <lineage>
        <taxon>Eukaryota</taxon>
        <taxon>Metazoa</taxon>
        <taxon>Ecdysozoa</taxon>
        <taxon>Nematoda</taxon>
        <taxon>Enoplea</taxon>
        <taxon>Dorylaimia</taxon>
        <taxon>Mermithida</taxon>
        <taxon>Mermithoidea</taxon>
        <taxon>Mermithidae</taxon>
        <taxon>Romanomermis</taxon>
    </lineage>
</organism>
<keyword evidence="1" id="KW-1185">Reference proteome</keyword>
<sequence>MVVRNESLSYDQMSSNKVLGGCKTIPKIESIEELNFFNPENIQFSIDLVTEAQKSTDFLHKIEKDYPMLYEDAYAINAIKRYEQYWLPLQAKFHQTSIFTPPLDVHWAWHCHMLAPVQYRIDCEKLIGFVPDHEYASNPNSTDIWNQYCTGREPYDFLISNPNRDTKFVSKFGYDILAAMQRQRSFNYQVCLPHYADGKFLNAAVDRYRKFLHLARVCPGVTLMPSYDIDLIWHCRQ</sequence>
<dbReference type="WBParaSite" id="nRc.2.0.1.t42275-RA">
    <property type="protein sequence ID" value="nRc.2.0.1.t42275-RA"/>
    <property type="gene ID" value="nRc.2.0.1.g42275"/>
</dbReference>
<protein>
    <submittedName>
        <fullName evidence="2">Glycine-rich domain-containing protein-like</fullName>
    </submittedName>
</protein>
<dbReference type="PANTHER" id="PTHR34365">
    <property type="entry name" value="ENOLASE (DUF1399)"/>
    <property type="match status" value="1"/>
</dbReference>
<name>A0A915KTM4_ROMCU</name>
<accession>A0A915KTM4</accession>